<feature type="domain" description="DZANK-type" evidence="2">
    <location>
        <begin position="145"/>
        <end position="188"/>
    </location>
</feature>
<dbReference type="Proteomes" id="UP000617951">
    <property type="component" value="Unassembled WGS sequence"/>
</dbReference>
<feature type="transmembrane region" description="Helical" evidence="1">
    <location>
        <begin position="77"/>
        <end position="97"/>
    </location>
</feature>
<keyword evidence="1" id="KW-0812">Transmembrane</keyword>
<gene>
    <name evidence="3" type="ORF">H8693_10085</name>
</gene>
<name>A0A926DI57_9FIRM</name>
<evidence type="ECO:0000313" key="3">
    <source>
        <dbReference type="EMBL" id="MBC8539273.1"/>
    </source>
</evidence>
<sequence length="192" mass="20693">MSDYRKALKEHFESIPAFNSMLKVNYIFYGLGLLFLILASIISISSITASDLFNALGTLLLLFGLFLCFVRKDDMGIIISMSVFGLLELIMFIVSLVTFRGFIIQFSYLLYTGAAVWLLVLALRSSGLVKQMQSRQQAAAGARSCVSCGASIAADTNFCPACGAQQTVKCPQCGATVSSADEFCGGCGNKLK</sequence>
<organism evidence="3 4">
    <name type="scientific">Guopingia tenuis</name>
    <dbReference type="NCBI Taxonomy" id="2763656"/>
    <lineage>
        <taxon>Bacteria</taxon>
        <taxon>Bacillati</taxon>
        <taxon>Bacillota</taxon>
        <taxon>Clostridia</taxon>
        <taxon>Christensenellales</taxon>
        <taxon>Christensenellaceae</taxon>
        <taxon>Guopingia</taxon>
    </lineage>
</organism>
<keyword evidence="4" id="KW-1185">Reference proteome</keyword>
<protein>
    <submittedName>
        <fullName evidence="3">Zinc ribbon domain-containing protein</fullName>
    </submittedName>
</protein>
<feature type="transmembrane region" description="Helical" evidence="1">
    <location>
        <begin position="103"/>
        <end position="123"/>
    </location>
</feature>
<dbReference type="Pfam" id="PF12773">
    <property type="entry name" value="DZR"/>
    <property type="match status" value="1"/>
</dbReference>
<keyword evidence="1" id="KW-0472">Membrane</keyword>
<dbReference type="RefSeq" id="WP_249280869.1">
    <property type="nucleotide sequence ID" value="NZ_JACRSS010000006.1"/>
</dbReference>
<keyword evidence="1" id="KW-1133">Transmembrane helix</keyword>
<evidence type="ECO:0000256" key="1">
    <source>
        <dbReference type="SAM" id="Phobius"/>
    </source>
</evidence>
<evidence type="ECO:0000313" key="4">
    <source>
        <dbReference type="Proteomes" id="UP000617951"/>
    </source>
</evidence>
<dbReference type="InterPro" id="IPR025874">
    <property type="entry name" value="DZR"/>
</dbReference>
<proteinExistence type="predicted"/>
<dbReference type="AlphaFoldDB" id="A0A926DI57"/>
<feature type="transmembrane region" description="Helical" evidence="1">
    <location>
        <begin position="26"/>
        <end position="46"/>
    </location>
</feature>
<accession>A0A926DI57</accession>
<comment type="caution">
    <text evidence="3">The sequence shown here is derived from an EMBL/GenBank/DDBJ whole genome shotgun (WGS) entry which is preliminary data.</text>
</comment>
<feature type="transmembrane region" description="Helical" evidence="1">
    <location>
        <begin position="52"/>
        <end position="70"/>
    </location>
</feature>
<dbReference type="EMBL" id="JACRSS010000006">
    <property type="protein sequence ID" value="MBC8539273.1"/>
    <property type="molecule type" value="Genomic_DNA"/>
</dbReference>
<reference evidence="3" key="1">
    <citation type="submission" date="2020-08" db="EMBL/GenBank/DDBJ databases">
        <title>Genome public.</title>
        <authorList>
            <person name="Liu C."/>
            <person name="Sun Q."/>
        </authorList>
    </citation>
    <scope>NUCLEOTIDE SEQUENCE</scope>
    <source>
        <strain evidence="3">NSJ-63</strain>
    </source>
</reference>
<evidence type="ECO:0000259" key="2">
    <source>
        <dbReference type="Pfam" id="PF12773"/>
    </source>
</evidence>